<dbReference type="Pfam" id="PF00076">
    <property type="entry name" value="RRM_1"/>
    <property type="match status" value="1"/>
</dbReference>
<accession>A0A8T2S222</accession>
<dbReference type="InterPro" id="IPR000504">
    <property type="entry name" value="RRM_dom"/>
</dbReference>
<dbReference type="PROSITE" id="PS50102">
    <property type="entry name" value="RRM"/>
    <property type="match status" value="1"/>
</dbReference>
<organism evidence="3 4">
    <name type="scientific">Ceratopteris richardii</name>
    <name type="common">Triangle waterfern</name>
    <dbReference type="NCBI Taxonomy" id="49495"/>
    <lineage>
        <taxon>Eukaryota</taxon>
        <taxon>Viridiplantae</taxon>
        <taxon>Streptophyta</taxon>
        <taxon>Embryophyta</taxon>
        <taxon>Tracheophyta</taxon>
        <taxon>Polypodiopsida</taxon>
        <taxon>Polypodiidae</taxon>
        <taxon>Polypodiales</taxon>
        <taxon>Pteridineae</taxon>
        <taxon>Pteridaceae</taxon>
        <taxon>Parkerioideae</taxon>
        <taxon>Ceratopteris</taxon>
    </lineage>
</organism>
<dbReference type="EMBL" id="CM035428">
    <property type="protein sequence ID" value="KAH7302542.1"/>
    <property type="molecule type" value="Genomic_DNA"/>
</dbReference>
<dbReference type="InterPro" id="IPR012677">
    <property type="entry name" value="Nucleotide-bd_a/b_plait_sf"/>
</dbReference>
<dbReference type="OrthoDB" id="1735256at2759"/>
<evidence type="ECO:0000256" key="1">
    <source>
        <dbReference type="PROSITE-ProRule" id="PRU00176"/>
    </source>
</evidence>
<keyword evidence="1" id="KW-0694">RNA-binding</keyword>
<dbReference type="Gene3D" id="3.30.70.330">
    <property type="match status" value="1"/>
</dbReference>
<sequence>MRTPQGQSMGSGFVSFSSPERATRVVNEMNAKMVGSKPLYVAHAQGKEDRRARLQAQFAQLRTSSMNPPVV</sequence>
<dbReference type="AlphaFoldDB" id="A0A8T2S222"/>
<dbReference type="GO" id="GO:0003723">
    <property type="term" value="F:RNA binding"/>
    <property type="evidence" value="ECO:0007669"/>
    <property type="project" value="UniProtKB-UniRule"/>
</dbReference>
<protein>
    <recommendedName>
        <fullName evidence="2">RRM domain-containing protein</fullName>
    </recommendedName>
</protein>
<keyword evidence="4" id="KW-1185">Reference proteome</keyword>
<dbReference type="SUPFAM" id="SSF54928">
    <property type="entry name" value="RNA-binding domain, RBD"/>
    <property type="match status" value="1"/>
</dbReference>
<evidence type="ECO:0000313" key="3">
    <source>
        <dbReference type="EMBL" id="KAH7302542.1"/>
    </source>
</evidence>
<gene>
    <name evidence="3" type="ORF">KP509_23G076900</name>
</gene>
<dbReference type="Proteomes" id="UP000825935">
    <property type="component" value="Chromosome 23"/>
</dbReference>
<comment type="caution">
    <text evidence="3">The sequence shown here is derived from an EMBL/GenBank/DDBJ whole genome shotgun (WGS) entry which is preliminary data.</text>
</comment>
<dbReference type="InterPro" id="IPR035979">
    <property type="entry name" value="RBD_domain_sf"/>
</dbReference>
<evidence type="ECO:0000313" key="4">
    <source>
        <dbReference type="Proteomes" id="UP000825935"/>
    </source>
</evidence>
<evidence type="ECO:0000259" key="2">
    <source>
        <dbReference type="PROSITE" id="PS50102"/>
    </source>
</evidence>
<name>A0A8T2S222_CERRI</name>
<reference evidence="3 4" key="1">
    <citation type="submission" date="2021-08" db="EMBL/GenBank/DDBJ databases">
        <title>WGS assembly of Ceratopteris richardii.</title>
        <authorList>
            <person name="Marchant D.B."/>
            <person name="Chen G."/>
            <person name="Jenkins J."/>
            <person name="Shu S."/>
            <person name="Leebens-Mack J."/>
            <person name="Grimwood J."/>
            <person name="Schmutz J."/>
            <person name="Soltis P."/>
            <person name="Soltis D."/>
            <person name="Chen Z.-H."/>
        </authorList>
    </citation>
    <scope>NUCLEOTIDE SEQUENCE [LARGE SCALE GENOMIC DNA]</scope>
    <source>
        <strain evidence="3">Whitten #5841</strain>
        <tissue evidence="3">Leaf</tissue>
    </source>
</reference>
<proteinExistence type="predicted"/>
<feature type="domain" description="RRM" evidence="2">
    <location>
        <begin position="1"/>
        <end position="46"/>
    </location>
</feature>